<dbReference type="SUPFAM" id="SSF52768">
    <property type="entry name" value="Arginase/deacetylase"/>
    <property type="match status" value="1"/>
</dbReference>
<dbReference type="PANTHER" id="PTHR10625">
    <property type="entry name" value="HISTONE DEACETYLASE HDAC1-RELATED"/>
    <property type="match status" value="1"/>
</dbReference>
<dbReference type="PANTHER" id="PTHR10625:SF25">
    <property type="entry name" value="HISTONE DEACETYLASE 18-RELATED"/>
    <property type="match status" value="1"/>
</dbReference>
<organism evidence="3 4">
    <name type="scientific">Prorocentrum cordatum</name>
    <dbReference type="NCBI Taxonomy" id="2364126"/>
    <lineage>
        <taxon>Eukaryota</taxon>
        <taxon>Sar</taxon>
        <taxon>Alveolata</taxon>
        <taxon>Dinophyceae</taxon>
        <taxon>Prorocentrales</taxon>
        <taxon>Prorocentraceae</taxon>
        <taxon>Prorocentrum</taxon>
    </lineage>
</organism>
<dbReference type="InterPro" id="IPR023801">
    <property type="entry name" value="His_deacetylse_dom"/>
</dbReference>
<sequence>MASEGAGEVTPLELGHPSDPADLVTEDPAADVVAEEESEEEEESPEKVEKPSYDGSGVGLLFDRRMARHRNLDEDDHPEQPLRILRIWERLVAEGIAARCVRIPCREAERQELELKHTAAHVDSMLAVAGLASAEACRLGRTYNSVYLCRRSTRAALLSAGSVLEATERVCSGDVLAAACVVRPPGHHCERDRPMGFCLFGNVGLAAAEARARGWSQRTLIVDWDVHHGNGTQRMFESDGSVLFFSVHRHDNGYFYPGGIYGHYTSHGTADGEGFSVNVPWDVRGGIRKANRAPGDEGHLGQHPNFDAFARVLLPIAADFRPDLVLVSAGFDAAEGDPLGGCHVTPAGYHRLTSELMGLAGGRVVLALEGGYNLEQTSADVPLSRQTSVSLAQSFHAATVSEVVRHLAQFWPSLCTGAGGEPPARPEPKLPAAALCGSVAEMEAALRAYGEDREAGYDYHDLASKQQAQLFRLGDVPEPPRGAGQGAGWAALRDRLAPSGAAAEPPFVLPVVEVCSPERAVESAGHAYSAGAHGVWLVNRGHAHSPEEAALEGPPAPQLTSVRHASGHAGGATAKAGKAQLAALQDCFAAVREAFPDWWLGLSVPQLPPAQVFKWVSSHCPSAGGVWLDDLPARPADISWDAERGHALRLEKWLPDSQPALKAVKRERQQASSWPGLVFGGVAGPRQQPAHHEQDQEHMGQACLTILRHWACLAASACDVVVTGGRPRGSSCRQAKARALEGVLPLAVLSCGEPGVAEEW</sequence>
<feature type="compositionally biased region" description="Acidic residues" evidence="1">
    <location>
        <begin position="24"/>
        <end position="44"/>
    </location>
</feature>
<dbReference type="EMBL" id="CAUYUJ010014505">
    <property type="protein sequence ID" value="CAK0842080.1"/>
    <property type="molecule type" value="Genomic_DNA"/>
</dbReference>
<dbReference type="InterPro" id="IPR000286">
    <property type="entry name" value="HDACs"/>
</dbReference>
<evidence type="ECO:0000313" key="3">
    <source>
        <dbReference type="EMBL" id="CAK0842080.1"/>
    </source>
</evidence>
<feature type="domain" description="Histone deacetylase" evidence="2">
    <location>
        <begin position="77"/>
        <end position="380"/>
    </location>
</feature>
<dbReference type="Pfam" id="PF00850">
    <property type="entry name" value="Hist_deacetyl"/>
    <property type="match status" value="1"/>
</dbReference>
<feature type="non-terminal residue" evidence="3">
    <location>
        <position position="760"/>
    </location>
</feature>
<accession>A0ABN9TAC0</accession>
<proteinExistence type="predicted"/>
<comment type="caution">
    <text evidence="3">The sequence shown here is derived from an EMBL/GenBank/DDBJ whole genome shotgun (WGS) entry which is preliminary data.</text>
</comment>
<gene>
    <name evidence="3" type="ORF">PCOR1329_LOCUS37118</name>
</gene>
<evidence type="ECO:0000256" key="1">
    <source>
        <dbReference type="SAM" id="MobiDB-lite"/>
    </source>
</evidence>
<feature type="region of interest" description="Disordered" evidence="1">
    <location>
        <begin position="1"/>
        <end position="56"/>
    </location>
</feature>
<dbReference type="Proteomes" id="UP001189429">
    <property type="component" value="Unassembled WGS sequence"/>
</dbReference>
<dbReference type="PRINTS" id="PR01270">
    <property type="entry name" value="HDASUPER"/>
</dbReference>
<dbReference type="InterPro" id="IPR023696">
    <property type="entry name" value="Ureohydrolase_dom_sf"/>
</dbReference>
<reference evidence="3" key="1">
    <citation type="submission" date="2023-10" db="EMBL/GenBank/DDBJ databases">
        <authorList>
            <person name="Chen Y."/>
            <person name="Shah S."/>
            <person name="Dougan E. K."/>
            <person name="Thang M."/>
            <person name="Chan C."/>
        </authorList>
    </citation>
    <scope>NUCLEOTIDE SEQUENCE [LARGE SCALE GENOMIC DNA]</scope>
</reference>
<evidence type="ECO:0000313" key="4">
    <source>
        <dbReference type="Proteomes" id="UP001189429"/>
    </source>
</evidence>
<protein>
    <recommendedName>
        <fullName evidence="2">Histone deacetylase domain-containing protein</fullName>
    </recommendedName>
</protein>
<evidence type="ECO:0000259" key="2">
    <source>
        <dbReference type="Pfam" id="PF00850"/>
    </source>
</evidence>
<dbReference type="Gene3D" id="3.40.800.20">
    <property type="entry name" value="Histone deacetylase domain"/>
    <property type="match status" value="1"/>
</dbReference>
<dbReference type="InterPro" id="IPR037138">
    <property type="entry name" value="His_deacetylse_dom_sf"/>
</dbReference>
<keyword evidence="4" id="KW-1185">Reference proteome</keyword>
<name>A0ABN9TAC0_9DINO</name>